<dbReference type="EMBL" id="CAVMJV010000032">
    <property type="protein sequence ID" value="CAK5077573.1"/>
    <property type="molecule type" value="Genomic_DNA"/>
</dbReference>
<evidence type="ECO:0000313" key="1">
    <source>
        <dbReference type="EMBL" id="CAK5077573.1"/>
    </source>
</evidence>
<keyword evidence="2" id="KW-1185">Reference proteome</keyword>
<evidence type="ECO:0000313" key="2">
    <source>
        <dbReference type="Proteomes" id="UP001497535"/>
    </source>
</evidence>
<comment type="caution">
    <text evidence="1">The sequence shown here is derived from an EMBL/GenBank/DDBJ whole genome shotgun (WGS) entry which is preliminary data.</text>
</comment>
<dbReference type="Proteomes" id="UP001497535">
    <property type="component" value="Unassembled WGS sequence"/>
</dbReference>
<accession>A0ACB0ZGQ9</accession>
<gene>
    <name evidence="1" type="ORF">MENTE1834_LOCUS24505</name>
</gene>
<reference evidence="1" key="1">
    <citation type="submission" date="2023-11" db="EMBL/GenBank/DDBJ databases">
        <authorList>
            <person name="Poullet M."/>
        </authorList>
    </citation>
    <scope>NUCLEOTIDE SEQUENCE</scope>
    <source>
        <strain evidence="1">E1834</strain>
    </source>
</reference>
<organism evidence="1 2">
    <name type="scientific">Meloidogyne enterolobii</name>
    <name type="common">Root-knot nematode worm</name>
    <name type="synonym">Meloidogyne mayaguensis</name>
    <dbReference type="NCBI Taxonomy" id="390850"/>
    <lineage>
        <taxon>Eukaryota</taxon>
        <taxon>Metazoa</taxon>
        <taxon>Ecdysozoa</taxon>
        <taxon>Nematoda</taxon>
        <taxon>Chromadorea</taxon>
        <taxon>Rhabditida</taxon>
        <taxon>Tylenchina</taxon>
        <taxon>Tylenchomorpha</taxon>
        <taxon>Tylenchoidea</taxon>
        <taxon>Meloidogynidae</taxon>
        <taxon>Meloidogyninae</taxon>
        <taxon>Meloidogyne</taxon>
    </lineage>
</organism>
<proteinExistence type="predicted"/>
<protein>
    <submittedName>
        <fullName evidence="1">Uncharacterized protein</fullName>
    </submittedName>
</protein>
<sequence length="258" mass="29761">MEIDNLTSMSTPLTTSNINNKKLKLHQLNKKLSNFSEQFSNDMPPWASAMLEIVNSVMELCKDILTNEPEQQTTETKYRFGDPFSASNKQHNSLEQSHLTNIINNAILDAEEIKSKSKRVVIERAPENVDITSLVKKIASDCGVSSDLLENDIHRHPSRELSNVVNKKPRIVKIPFNNKKSRDIFLYNFRKCLKQNPSLPQFLTARRDMTRNELNILYNLRKQAFSMNQVENMFKYIVVDLSIITLKKPQPLRATKNK</sequence>
<name>A0ACB0ZGQ9_MELEN</name>